<evidence type="ECO:0000256" key="1">
    <source>
        <dbReference type="SAM" id="MobiDB-lite"/>
    </source>
</evidence>
<gene>
    <name evidence="2" type="ORF">CYMTET_26050</name>
</gene>
<comment type="caution">
    <text evidence="2">The sequence shown here is derived from an EMBL/GenBank/DDBJ whole genome shotgun (WGS) entry which is preliminary data.</text>
</comment>
<protein>
    <submittedName>
        <fullName evidence="2">Uncharacterized protein</fullName>
    </submittedName>
</protein>
<sequence>MFRMPQLYVLHGNRTCNPLATRDLSIEEIEIESDLSDSSMKYACMVLGEAGRRLLQSDDELRGRRAAHLAAENFNEVLSSLHAACALLCNRWMMLELRRQLQEESVSLYRGVAAEALRAKLALVEDRMHKASDGFGSRRDREAKDREQRWLTRNKKDEEGKRGGKSAKARAVSLQPTTDVSAAAPSSATALSEHWTGSLTVKSLLVSWAFLVPKPGTNKWKLALDFRWLNIFCVMSRVKTETLKKLRRPNDWFIRVMVEHVRVAQAAADRRELHNSETKRELSQLVTGNYWAAVPVQLNNSTDLDLHGLAPEPVSTLQASNDKCTSEAEALHMPPNLAWVPVRQTWPVYAALQDCGRGV</sequence>
<keyword evidence="3" id="KW-1185">Reference proteome</keyword>
<dbReference type="Proteomes" id="UP001190700">
    <property type="component" value="Unassembled WGS sequence"/>
</dbReference>
<reference evidence="2 3" key="1">
    <citation type="journal article" date="2015" name="Genome Biol. Evol.">
        <title>Comparative Genomics of a Bacterivorous Green Alga Reveals Evolutionary Causalities and Consequences of Phago-Mixotrophic Mode of Nutrition.</title>
        <authorList>
            <person name="Burns J.A."/>
            <person name="Paasch A."/>
            <person name="Narechania A."/>
            <person name="Kim E."/>
        </authorList>
    </citation>
    <scope>NUCLEOTIDE SEQUENCE [LARGE SCALE GENOMIC DNA]</scope>
    <source>
        <strain evidence="2 3">PLY_AMNH</strain>
    </source>
</reference>
<accession>A0AAE0FU43</accession>
<proteinExistence type="predicted"/>
<feature type="region of interest" description="Disordered" evidence="1">
    <location>
        <begin position="134"/>
        <end position="179"/>
    </location>
</feature>
<evidence type="ECO:0000313" key="2">
    <source>
        <dbReference type="EMBL" id="KAK3265251.1"/>
    </source>
</evidence>
<organism evidence="2 3">
    <name type="scientific">Cymbomonas tetramitiformis</name>
    <dbReference type="NCBI Taxonomy" id="36881"/>
    <lineage>
        <taxon>Eukaryota</taxon>
        <taxon>Viridiplantae</taxon>
        <taxon>Chlorophyta</taxon>
        <taxon>Pyramimonadophyceae</taxon>
        <taxon>Pyramimonadales</taxon>
        <taxon>Pyramimonadaceae</taxon>
        <taxon>Cymbomonas</taxon>
    </lineage>
</organism>
<dbReference type="EMBL" id="LGRX02014048">
    <property type="protein sequence ID" value="KAK3265251.1"/>
    <property type="molecule type" value="Genomic_DNA"/>
</dbReference>
<evidence type="ECO:0000313" key="3">
    <source>
        <dbReference type="Proteomes" id="UP001190700"/>
    </source>
</evidence>
<feature type="compositionally biased region" description="Basic and acidic residues" evidence="1">
    <location>
        <begin position="134"/>
        <end position="162"/>
    </location>
</feature>
<dbReference type="AlphaFoldDB" id="A0AAE0FU43"/>
<name>A0AAE0FU43_9CHLO</name>